<keyword evidence="8 13" id="KW-0822">Tryptophan biosynthesis</keyword>
<dbReference type="SUPFAM" id="SSF53686">
    <property type="entry name" value="Tryptophan synthase beta subunit-like PLP-dependent enzymes"/>
    <property type="match status" value="1"/>
</dbReference>
<dbReference type="InterPro" id="IPR036052">
    <property type="entry name" value="TrpB-like_PALP_sf"/>
</dbReference>
<dbReference type="PANTHER" id="PTHR48077">
    <property type="entry name" value="TRYPTOPHAN SYNTHASE-RELATED"/>
    <property type="match status" value="1"/>
</dbReference>
<dbReference type="InterPro" id="IPR006653">
    <property type="entry name" value="Trp_synth_b_CS"/>
</dbReference>
<dbReference type="OMA" id="VDTARHS"/>
<sequence length="702" mass="76129">MSAGLKKAFATAKAENRPAFVTFITAGYPEPTLTTDILLALQRGGSDLIELGIPFTDPLADGTTIQYANTESLKYNTDITMCLNMVKEARSRGLSIPVVFMGYYNPVLAYGEEQLVKDCKEAGVNGYILVDLPPEESDSFRSCCRKYGMSYVPLIAPSTVSSRIPLLAGVAESWIYVVSRMGVTGSTEEVNKNLPALLSRIKEHTDVPLAVGFGVSTRDHFNLVGSHAEGVVIGSRIITLIREAVEQGKNVPQVVEQYCAEVCGLTKPRELAAGPAPVEEVEVTDVATQGVIVEQPVIKSFYELSTYFGSFGGAFVPESLVDCLSNLERVFVECTKDPAFQEEFLSYYDYIARPSRLQLADRLTEYAGGARIWLKREDLNHTGSHKINNAVGQILLAKRLGKKRIIAETGAGQHGVATATVCAKFGLECVVYMGGEDCRRQALNVFRMRMLGATVVPVESGSRTLKAAINEAMRDWVANVDTTHYLVGSAIGPHPFPMIVRHFQSVIGQEAKRQLQEKAGKLPDVVMACVGGGSNAIGMFHPFAEDKSVRIIGVEAGGSGIDTEHHSATLTKGTPGVLHGTRTYLLQDDKGQVIDTHSVSAGLDYPGVGPEHSYLKDSGRAEYRVADDAQALIGFRQLTQLEGIIPALESSHAVYQAIEVSKELPKDKDIVVCLSGRGDKDMHTVAEVLPDLGPKIGWDLRF</sequence>
<dbReference type="CDD" id="cd06446">
    <property type="entry name" value="Trp-synth_B"/>
    <property type="match status" value="1"/>
</dbReference>
<dbReference type="HAMAP" id="MF_00133">
    <property type="entry name" value="Trp_synth_beta"/>
    <property type="match status" value="1"/>
</dbReference>
<dbReference type="GO" id="GO:0005737">
    <property type="term" value="C:cytoplasm"/>
    <property type="evidence" value="ECO:0007669"/>
    <property type="project" value="TreeGrafter"/>
</dbReference>
<evidence type="ECO:0000256" key="6">
    <source>
        <dbReference type="ARBA" id="ARBA00018724"/>
    </source>
</evidence>
<evidence type="ECO:0000256" key="5">
    <source>
        <dbReference type="ARBA" id="ARBA00012043"/>
    </source>
</evidence>
<dbReference type="Pfam" id="PF00290">
    <property type="entry name" value="Trp_syntA"/>
    <property type="match status" value="1"/>
</dbReference>
<dbReference type="InterPro" id="IPR011060">
    <property type="entry name" value="RibuloseP-bd_barrel"/>
</dbReference>
<dbReference type="FunCoup" id="A0A1X2HFE3">
    <property type="interactions" value="422"/>
</dbReference>
<evidence type="ECO:0000259" key="14">
    <source>
        <dbReference type="Pfam" id="PF00291"/>
    </source>
</evidence>
<comment type="cofactor">
    <cofactor evidence="1 13">
        <name>pyridoxal 5'-phosphate</name>
        <dbReference type="ChEBI" id="CHEBI:597326"/>
    </cofactor>
</comment>
<evidence type="ECO:0000256" key="13">
    <source>
        <dbReference type="RuleBase" id="RU003663"/>
    </source>
</evidence>
<dbReference type="Gene3D" id="3.20.20.70">
    <property type="entry name" value="Aldolase class I"/>
    <property type="match status" value="1"/>
</dbReference>
<dbReference type="Proteomes" id="UP000242180">
    <property type="component" value="Unassembled WGS sequence"/>
</dbReference>
<comment type="catalytic activity">
    <reaction evidence="12 13">
        <text>(1S,2R)-1-C-(indol-3-yl)glycerol 3-phosphate + L-serine = D-glyceraldehyde 3-phosphate + L-tryptophan + H2O</text>
        <dbReference type="Rhea" id="RHEA:10532"/>
        <dbReference type="ChEBI" id="CHEBI:15377"/>
        <dbReference type="ChEBI" id="CHEBI:33384"/>
        <dbReference type="ChEBI" id="CHEBI:57912"/>
        <dbReference type="ChEBI" id="CHEBI:58866"/>
        <dbReference type="ChEBI" id="CHEBI:59776"/>
        <dbReference type="EC" id="4.2.1.20"/>
    </reaction>
</comment>
<keyword evidence="9 13" id="KW-0663">Pyridoxal phosphate</keyword>
<evidence type="ECO:0000256" key="10">
    <source>
        <dbReference type="ARBA" id="ARBA00023141"/>
    </source>
</evidence>
<evidence type="ECO:0000256" key="4">
    <source>
        <dbReference type="ARBA" id="ARBA00006095"/>
    </source>
</evidence>
<dbReference type="SUPFAM" id="SSF51366">
    <property type="entry name" value="Ribulose-phoshate binding barrel"/>
    <property type="match status" value="1"/>
</dbReference>
<keyword evidence="10 13" id="KW-0057">Aromatic amino acid biosynthesis</keyword>
<dbReference type="NCBIfam" id="TIGR00262">
    <property type="entry name" value="trpA"/>
    <property type="match status" value="1"/>
</dbReference>
<comment type="caution">
    <text evidence="15">The sequence shown here is derived from an EMBL/GenBank/DDBJ whole genome shotgun (WGS) entry which is preliminary data.</text>
</comment>
<dbReference type="PANTHER" id="PTHR48077:SF3">
    <property type="entry name" value="TRYPTOPHAN SYNTHASE"/>
    <property type="match status" value="1"/>
</dbReference>
<dbReference type="InterPro" id="IPR001926">
    <property type="entry name" value="TrpB-like_PALP"/>
</dbReference>
<keyword evidence="16" id="KW-1185">Reference proteome</keyword>
<dbReference type="InterPro" id="IPR006654">
    <property type="entry name" value="Trp_synth_beta"/>
</dbReference>
<dbReference type="HAMAP" id="MF_00131">
    <property type="entry name" value="Trp_synth_alpha"/>
    <property type="match status" value="1"/>
</dbReference>
<dbReference type="FunFam" id="3.40.50.1100:FF:000004">
    <property type="entry name" value="Tryptophan synthase beta chain"/>
    <property type="match status" value="1"/>
</dbReference>
<evidence type="ECO:0000256" key="9">
    <source>
        <dbReference type="ARBA" id="ARBA00022898"/>
    </source>
</evidence>
<dbReference type="EMBL" id="MCGN01000004">
    <property type="protein sequence ID" value="ORY97637.1"/>
    <property type="molecule type" value="Genomic_DNA"/>
</dbReference>
<dbReference type="EC" id="4.2.1.20" evidence="5 13"/>
<evidence type="ECO:0000256" key="1">
    <source>
        <dbReference type="ARBA" id="ARBA00001933"/>
    </source>
</evidence>
<organism evidence="15 16">
    <name type="scientific">Syncephalastrum racemosum</name>
    <name type="common">Filamentous fungus</name>
    <dbReference type="NCBI Taxonomy" id="13706"/>
    <lineage>
        <taxon>Eukaryota</taxon>
        <taxon>Fungi</taxon>
        <taxon>Fungi incertae sedis</taxon>
        <taxon>Mucoromycota</taxon>
        <taxon>Mucoromycotina</taxon>
        <taxon>Mucoromycetes</taxon>
        <taxon>Mucorales</taxon>
        <taxon>Syncephalastraceae</taxon>
        <taxon>Syncephalastrum</taxon>
    </lineage>
</organism>
<dbReference type="CDD" id="cd04724">
    <property type="entry name" value="Tryptophan_synthase_alpha"/>
    <property type="match status" value="1"/>
</dbReference>
<dbReference type="InterPro" id="IPR018204">
    <property type="entry name" value="Trp_synthase_alpha_AS"/>
</dbReference>
<reference evidence="15 16" key="1">
    <citation type="submission" date="2016-07" db="EMBL/GenBank/DDBJ databases">
        <title>Pervasive Adenine N6-methylation of Active Genes in Fungi.</title>
        <authorList>
            <consortium name="DOE Joint Genome Institute"/>
            <person name="Mondo S.J."/>
            <person name="Dannebaum R.O."/>
            <person name="Kuo R.C."/>
            <person name="Labutti K."/>
            <person name="Haridas S."/>
            <person name="Kuo A."/>
            <person name="Salamov A."/>
            <person name="Ahrendt S.R."/>
            <person name="Lipzen A."/>
            <person name="Sullivan W."/>
            <person name="Andreopoulos W.B."/>
            <person name="Clum A."/>
            <person name="Lindquist E."/>
            <person name="Daum C."/>
            <person name="Ramamoorthy G.K."/>
            <person name="Gryganskyi A."/>
            <person name="Culley D."/>
            <person name="Magnuson J.K."/>
            <person name="James T.Y."/>
            <person name="O'Malley M.A."/>
            <person name="Stajich J.E."/>
            <person name="Spatafora J.W."/>
            <person name="Visel A."/>
            <person name="Grigoriev I.V."/>
        </authorList>
    </citation>
    <scope>NUCLEOTIDE SEQUENCE [LARGE SCALE GENOMIC DNA]</scope>
    <source>
        <strain evidence="15 16">NRRL 2496</strain>
    </source>
</reference>
<dbReference type="InterPro" id="IPR023026">
    <property type="entry name" value="Trp_synth_beta/beta-like"/>
</dbReference>
<keyword evidence="7 13" id="KW-0028">Amino-acid biosynthesis</keyword>
<feature type="domain" description="Tryptophan synthase beta chain-like PALP" evidence="14">
    <location>
        <begin position="353"/>
        <end position="676"/>
    </location>
</feature>
<evidence type="ECO:0000256" key="12">
    <source>
        <dbReference type="ARBA" id="ARBA00049047"/>
    </source>
</evidence>
<dbReference type="Pfam" id="PF00291">
    <property type="entry name" value="PALP"/>
    <property type="match status" value="1"/>
</dbReference>
<dbReference type="STRING" id="13706.A0A1X2HFE3"/>
<dbReference type="FunFam" id="3.40.50.1100:FF:000001">
    <property type="entry name" value="Tryptophan synthase beta chain"/>
    <property type="match status" value="1"/>
</dbReference>
<dbReference type="UniPathway" id="UPA00035">
    <property type="reaction ID" value="UER00044"/>
</dbReference>
<name>A0A1X2HFE3_SYNRA</name>
<comment type="similarity">
    <text evidence="3">In the C-terminal section; belongs to the TrpB family.</text>
</comment>
<dbReference type="PROSITE" id="PS00167">
    <property type="entry name" value="TRP_SYNTHASE_ALPHA"/>
    <property type="match status" value="1"/>
</dbReference>
<dbReference type="InParanoid" id="A0A1X2HFE3"/>
<dbReference type="NCBIfam" id="TIGR00263">
    <property type="entry name" value="trpB"/>
    <property type="match status" value="1"/>
</dbReference>
<evidence type="ECO:0000256" key="11">
    <source>
        <dbReference type="ARBA" id="ARBA00023239"/>
    </source>
</evidence>
<evidence type="ECO:0000256" key="7">
    <source>
        <dbReference type="ARBA" id="ARBA00022605"/>
    </source>
</evidence>
<comment type="pathway">
    <text evidence="2 13">Amino-acid biosynthesis; L-tryptophan biosynthesis; L-tryptophan from chorismate: step 5/5.</text>
</comment>
<dbReference type="AlphaFoldDB" id="A0A1X2HFE3"/>
<evidence type="ECO:0000256" key="2">
    <source>
        <dbReference type="ARBA" id="ARBA00004733"/>
    </source>
</evidence>
<keyword evidence="11 13" id="KW-0456">Lyase</keyword>
<proteinExistence type="inferred from homology"/>
<protein>
    <recommendedName>
        <fullName evidence="6 13">Tryptophan synthase</fullName>
        <ecNumber evidence="5 13">4.2.1.20</ecNumber>
    </recommendedName>
</protein>
<evidence type="ECO:0000256" key="8">
    <source>
        <dbReference type="ARBA" id="ARBA00022822"/>
    </source>
</evidence>
<dbReference type="PROSITE" id="PS00168">
    <property type="entry name" value="TRP_SYNTHASE_BETA"/>
    <property type="match status" value="1"/>
</dbReference>
<gene>
    <name evidence="15" type="ORF">BCR43DRAFT_456733</name>
</gene>
<accession>A0A1X2HFE3</accession>
<evidence type="ECO:0000256" key="3">
    <source>
        <dbReference type="ARBA" id="ARBA00005761"/>
    </source>
</evidence>
<dbReference type="OrthoDB" id="10050244at2759"/>
<dbReference type="InterPro" id="IPR002028">
    <property type="entry name" value="Trp_synthase_suA"/>
</dbReference>
<dbReference type="InterPro" id="IPR013785">
    <property type="entry name" value="Aldolase_TIM"/>
</dbReference>
<dbReference type="Gene3D" id="3.40.50.1100">
    <property type="match status" value="2"/>
</dbReference>
<evidence type="ECO:0000313" key="16">
    <source>
        <dbReference type="Proteomes" id="UP000242180"/>
    </source>
</evidence>
<dbReference type="FunFam" id="3.20.20.70:FF:000151">
    <property type="entry name" value="Tryptophan synthase"/>
    <property type="match status" value="1"/>
</dbReference>
<evidence type="ECO:0000313" key="15">
    <source>
        <dbReference type="EMBL" id="ORY97637.1"/>
    </source>
</evidence>
<comment type="similarity">
    <text evidence="4">In the N-terminal section; belongs to the TrpA family.</text>
</comment>
<dbReference type="GO" id="GO:0004834">
    <property type="term" value="F:tryptophan synthase activity"/>
    <property type="evidence" value="ECO:0007669"/>
    <property type="project" value="UniProtKB-EC"/>
</dbReference>